<sequence length="179" mass="19835">MRKTSLLCFLTIIFQFSVKAAEDFDCGLNEKAKELALMIINHKDQKRVSLSCSPILAKVAALKAREMAETGRVSHEGPGGSPNARLIEAGYQLDLPPGVVGTNFVESVMGGSPHAEEVLDYFSSSYVHRIHIFGEHPFYLEQTEIGVGYAKEWFSPHVDYWVVYIAKPKNQSSSVNATK</sequence>
<evidence type="ECO:0000256" key="1">
    <source>
        <dbReference type="SAM" id="SignalP"/>
    </source>
</evidence>
<dbReference type="CDD" id="cd05379">
    <property type="entry name" value="CAP_bacterial"/>
    <property type="match status" value="1"/>
</dbReference>
<dbReference type="EMBL" id="CP140158">
    <property type="protein sequence ID" value="WQG84637.1"/>
    <property type="molecule type" value="Genomic_DNA"/>
</dbReference>
<keyword evidence="1" id="KW-0732">Signal</keyword>
<dbReference type="Gene3D" id="3.40.33.10">
    <property type="entry name" value="CAP"/>
    <property type="match status" value="1"/>
</dbReference>
<name>A0ABZ0X224_9GAMM</name>
<dbReference type="RefSeq" id="WP_018625755.1">
    <property type="nucleotide sequence ID" value="NZ_CP140158.1"/>
</dbReference>
<evidence type="ECO:0000313" key="2">
    <source>
        <dbReference type="EMBL" id="WQG84637.1"/>
    </source>
</evidence>
<feature type="chain" id="PRO_5045859843" evidence="1">
    <location>
        <begin position="21"/>
        <end position="179"/>
    </location>
</feature>
<feature type="signal peptide" evidence="1">
    <location>
        <begin position="1"/>
        <end position="20"/>
    </location>
</feature>
<protein>
    <submittedName>
        <fullName evidence="2">CAP domain-containing protein</fullName>
    </submittedName>
</protein>
<evidence type="ECO:0000313" key="3">
    <source>
        <dbReference type="Proteomes" id="UP001324185"/>
    </source>
</evidence>
<keyword evidence="3" id="KW-1185">Reference proteome</keyword>
<dbReference type="Proteomes" id="UP001324185">
    <property type="component" value="Chromosome"/>
</dbReference>
<organism evidence="2 3">
    <name type="scientific">Kangiella aquimarina</name>
    <dbReference type="NCBI Taxonomy" id="261965"/>
    <lineage>
        <taxon>Bacteria</taxon>
        <taxon>Pseudomonadati</taxon>
        <taxon>Pseudomonadota</taxon>
        <taxon>Gammaproteobacteria</taxon>
        <taxon>Kangiellales</taxon>
        <taxon>Kangiellaceae</taxon>
        <taxon>Kangiella</taxon>
    </lineage>
</organism>
<proteinExistence type="predicted"/>
<dbReference type="InterPro" id="IPR035940">
    <property type="entry name" value="CAP_sf"/>
</dbReference>
<accession>A0ABZ0X224</accession>
<reference evidence="2 3" key="1">
    <citation type="submission" date="2023-11" db="EMBL/GenBank/DDBJ databases">
        <title>MicrobeMod: A computational toolkit for identifying prokaryotic methylation and restriction-modification with nanopore sequencing.</title>
        <authorList>
            <person name="Crits-Christoph A."/>
            <person name="Kang S.C."/>
            <person name="Lee H."/>
            <person name="Ostrov N."/>
        </authorList>
    </citation>
    <scope>NUCLEOTIDE SEQUENCE [LARGE SCALE GENOMIC DNA]</scope>
    <source>
        <strain evidence="2 3">DSMZ 16071</strain>
    </source>
</reference>
<gene>
    <name evidence="2" type="ORF">SR900_09200</name>
</gene>